<reference evidence="3 4" key="1">
    <citation type="submission" date="2020-08" db="EMBL/GenBank/DDBJ databases">
        <title>Genomic Encyclopedia of Type Strains, Phase III (KMG-III): the genomes of soil and plant-associated and newly described type strains.</title>
        <authorList>
            <person name="Whitman W."/>
        </authorList>
    </citation>
    <scope>NUCLEOTIDE SEQUENCE [LARGE SCALE GENOMIC DNA]</scope>
    <source>
        <strain evidence="3 4">CECT 8712</strain>
    </source>
</reference>
<keyword evidence="2" id="KW-1133">Transmembrane helix</keyword>
<evidence type="ECO:0000256" key="1">
    <source>
        <dbReference type="SAM" id="MobiDB-lite"/>
    </source>
</evidence>
<feature type="transmembrane region" description="Helical" evidence="2">
    <location>
        <begin position="74"/>
        <end position="94"/>
    </location>
</feature>
<dbReference type="AlphaFoldDB" id="A0A841IN16"/>
<dbReference type="Proteomes" id="UP000536604">
    <property type="component" value="Unassembled WGS sequence"/>
</dbReference>
<gene>
    <name evidence="3" type="ORF">FHS13_001413</name>
</gene>
<organism evidence="3 4">
    <name type="scientific">Nocardiopsis algeriensis</name>
    <dbReference type="NCBI Taxonomy" id="1478215"/>
    <lineage>
        <taxon>Bacteria</taxon>
        <taxon>Bacillati</taxon>
        <taxon>Actinomycetota</taxon>
        <taxon>Actinomycetes</taxon>
        <taxon>Streptosporangiales</taxon>
        <taxon>Nocardiopsidaceae</taxon>
        <taxon>Nocardiopsis</taxon>
    </lineage>
</organism>
<sequence length="142" mass="15074">MTTTPYEPSDSNDSDERSEADQGRTHDAVRELRARVIRPRPSDPASLDTPAQPPFAGTVPARNTHRTATSIRKVGVGILGLTGGLLIGLLARFIVPGDLPPTPALLLGAVTLALAVLGVVSALLTDHRFLVRRARTSPTEKP</sequence>
<feature type="compositionally biased region" description="Basic and acidic residues" evidence="1">
    <location>
        <begin position="14"/>
        <end position="34"/>
    </location>
</feature>
<name>A0A841IN16_9ACTN</name>
<keyword evidence="2" id="KW-0812">Transmembrane</keyword>
<proteinExistence type="predicted"/>
<keyword evidence="2" id="KW-0472">Membrane</keyword>
<protein>
    <submittedName>
        <fullName evidence="3">Uncharacterized protein</fullName>
    </submittedName>
</protein>
<dbReference type="EMBL" id="JACHJO010000004">
    <property type="protein sequence ID" value="MBB6119464.1"/>
    <property type="molecule type" value="Genomic_DNA"/>
</dbReference>
<dbReference type="RefSeq" id="WP_184289420.1">
    <property type="nucleotide sequence ID" value="NZ_JACHJO010000004.1"/>
</dbReference>
<evidence type="ECO:0000256" key="2">
    <source>
        <dbReference type="SAM" id="Phobius"/>
    </source>
</evidence>
<feature type="transmembrane region" description="Helical" evidence="2">
    <location>
        <begin position="106"/>
        <end position="125"/>
    </location>
</feature>
<evidence type="ECO:0000313" key="3">
    <source>
        <dbReference type="EMBL" id="MBB6119464.1"/>
    </source>
</evidence>
<accession>A0A841IN16</accession>
<feature type="region of interest" description="Disordered" evidence="1">
    <location>
        <begin position="1"/>
        <end position="64"/>
    </location>
</feature>
<comment type="caution">
    <text evidence="3">The sequence shown here is derived from an EMBL/GenBank/DDBJ whole genome shotgun (WGS) entry which is preliminary data.</text>
</comment>
<keyword evidence="4" id="KW-1185">Reference proteome</keyword>
<evidence type="ECO:0000313" key="4">
    <source>
        <dbReference type="Proteomes" id="UP000536604"/>
    </source>
</evidence>